<dbReference type="Proteomes" id="UP000198876">
    <property type="component" value="Unassembled WGS sequence"/>
</dbReference>
<keyword evidence="2" id="KW-0378">Hydrolase</keyword>
<feature type="domain" description="SF3 helicase" evidence="5">
    <location>
        <begin position="511"/>
        <end position="675"/>
    </location>
</feature>
<feature type="region of interest" description="Disordered" evidence="4">
    <location>
        <begin position="937"/>
        <end position="983"/>
    </location>
</feature>
<name>A0A1I2WU90_9EURY</name>
<dbReference type="SUPFAM" id="SSF56747">
    <property type="entry name" value="Prim-pol domain"/>
    <property type="match status" value="1"/>
</dbReference>
<feature type="region of interest" description="Disordered" evidence="4">
    <location>
        <begin position="24"/>
        <end position="58"/>
    </location>
</feature>
<dbReference type="SUPFAM" id="SSF52540">
    <property type="entry name" value="P-loop containing nucleoside triphosphate hydrolases"/>
    <property type="match status" value="1"/>
</dbReference>
<dbReference type="OrthoDB" id="308447at2157"/>
<evidence type="ECO:0000256" key="2">
    <source>
        <dbReference type="ARBA" id="ARBA00022801"/>
    </source>
</evidence>
<dbReference type="SMART" id="SM00885">
    <property type="entry name" value="D5_N"/>
    <property type="match status" value="1"/>
</dbReference>
<dbReference type="InterPro" id="IPR027417">
    <property type="entry name" value="P-loop_NTPase"/>
</dbReference>
<dbReference type="Pfam" id="PF08706">
    <property type="entry name" value="D5_N"/>
    <property type="match status" value="1"/>
</dbReference>
<dbReference type="GO" id="GO:0005524">
    <property type="term" value="F:ATP binding"/>
    <property type="evidence" value="ECO:0007669"/>
    <property type="project" value="UniProtKB-KW"/>
</dbReference>
<dbReference type="InterPro" id="IPR014818">
    <property type="entry name" value="Phage/plasmid_primase_P4_C"/>
</dbReference>
<dbReference type="PROSITE" id="PS51206">
    <property type="entry name" value="SF3_HELICASE_1"/>
    <property type="match status" value="1"/>
</dbReference>
<evidence type="ECO:0000256" key="1">
    <source>
        <dbReference type="ARBA" id="ARBA00022741"/>
    </source>
</evidence>
<evidence type="ECO:0000256" key="4">
    <source>
        <dbReference type="SAM" id="MobiDB-lite"/>
    </source>
</evidence>
<dbReference type="STRING" id="553467.SAMN04488063_0002"/>
<feature type="region of interest" description="Disordered" evidence="4">
    <location>
        <begin position="203"/>
        <end position="231"/>
    </location>
</feature>
<sequence>MSEITDPADCRRIVEERISESPLPDRKYFHRVADGSKRSYGHQKASDRSATPPQGNYGIHAAAGGTLVLVDIDDHKDGYDEEALTFARENLPETLTFSSAHGGEGRLYHVPEDGDGLLPAARLEKEFGKANISSATWGEIRVSNQYIVAAGSQLDADGCTKDECDECSKPDGGRYTILHDRPIATLNADLLVKVLAADPDVTKVSETADDAPEGDEEPSTARRSKYEPDGDTDAYDALEALDCERVAEKTIVADWNDDHGSGDAVRAFYPIWNPACNGTANVAGREGWRDTAGKGRGGPVVMAAIACDDLPEYDENTTPSDVSGKDWVTAYDYLRELGFDLPPLSAERSGPESAPSWEYVRYLFEEEGASPGRAAAQSLLREKYHFMTTDVKDELYVYDEEAGIFTPELGDIRAEIYEGLTAEHWSTHNVREILAGLKQLNRVSPRQFNGREAFDAPHVCVENGVLDLFSRELKDHSPEYKFVNRVPVTYDPDVDTTRFEEFMETITSRDEDAKAMLEMVGHALVPDAHERGWKLFLLLHGGSDNGKSFFYDRVSDLLDGFDGEESNTMNVKLAKLASNRFSKDSMYGHFANIAGEINGKKIRNTADLKDITGGDSMEIEPKGGESFSDTMNTTLMFAANDPPIIGNRDKRAIATRIVPVKLPYTFTENPTGPMEKEKVPERVLEEELATPEAMSALLSLALDGIERLRENHGDVSLPESPMERLERYEGDADPMMEFGKKCLTSDSSDYIVKADVTRIYEEWAEAEGHEVGSNANKALFAALDYPDSKPRSPDYSSTSLPLRPWDQRKEVLDRVTLTEEGLEYARAAGLFVEETDEEPTGDGLAALETGQHDSITVEFGGQMKPRPWLAEEGWFVDAGDLAMDYRVREGNGQPNPMRGVSEGDLVRITNARVKTEDGIRHVEIMPGCTVEVVEAADDDTDSQDDNTPQAAADGGEPDPEATDGDEDEEPPTQNGALWGAYKAQDAGDGVSKADLMTALQARDYDISTAQMVVENAAKRGYLIETSETDVYQATDKLARPE</sequence>
<dbReference type="Pfam" id="PF09250">
    <property type="entry name" value="Prim-Pol"/>
    <property type="match status" value="1"/>
</dbReference>
<keyword evidence="3" id="KW-0067">ATP-binding</keyword>
<dbReference type="Gene3D" id="3.40.50.300">
    <property type="entry name" value="P-loop containing nucleotide triphosphate hydrolases"/>
    <property type="match status" value="1"/>
</dbReference>
<protein>
    <submittedName>
        <fullName evidence="6">Phage/plasmid primase, P4 family, C-terminal domain-containing protein</fullName>
    </submittedName>
</protein>
<feature type="compositionally biased region" description="Basic and acidic residues" evidence="4">
    <location>
        <begin position="24"/>
        <end position="37"/>
    </location>
</feature>
<evidence type="ECO:0000313" key="7">
    <source>
        <dbReference type="Proteomes" id="UP000198876"/>
    </source>
</evidence>
<dbReference type="InterPro" id="IPR006500">
    <property type="entry name" value="Helicase_put_C_phage/plasmid"/>
</dbReference>
<organism evidence="6 7">
    <name type="scientific">Halopelagius inordinatus</name>
    <dbReference type="NCBI Taxonomy" id="553467"/>
    <lineage>
        <taxon>Archaea</taxon>
        <taxon>Methanobacteriati</taxon>
        <taxon>Methanobacteriota</taxon>
        <taxon>Stenosarchaea group</taxon>
        <taxon>Halobacteria</taxon>
        <taxon>Halobacteriales</taxon>
        <taxon>Haloferacaceae</taxon>
    </lineage>
</organism>
<evidence type="ECO:0000259" key="5">
    <source>
        <dbReference type="PROSITE" id="PS51206"/>
    </source>
</evidence>
<keyword evidence="7" id="KW-1185">Reference proteome</keyword>
<gene>
    <name evidence="6" type="ORF">SAMN04488063_0002</name>
</gene>
<dbReference type="NCBIfam" id="TIGR01613">
    <property type="entry name" value="primase_Cterm"/>
    <property type="match status" value="1"/>
</dbReference>
<proteinExistence type="predicted"/>
<dbReference type="InterPro" id="IPR045455">
    <property type="entry name" value="NrS-1_pol-like_helicase"/>
</dbReference>
<accession>A0A1I2WU90</accession>
<dbReference type="InterPro" id="IPR015330">
    <property type="entry name" value="DNA_primase/pol_bifunc_N"/>
</dbReference>
<reference evidence="7" key="1">
    <citation type="submission" date="2016-10" db="EMBL/GenBank/DDBJ databases">
        <authorList>
            <person name="Varghese N."/>
            <person name="Submissions S."/>
        </authorList>
    </citation>
    <scope>NUCLEOTIDE SEQUENCE [LARGE SCALE GENOMIC DNA]</scope>
    <source>
        <strain evidence="7">CGMCC 1.7739</strain>
    </source>
</reference>
<evidence type="ECO:0000256" key="3">
    <source>
        <dbReference type="ARBA" id="ARBA00022840"/>
    </source>
</evidence>
<dbReference type="EMBL" id="FOOQ01000010">
    <property type="protein sequence ID" value="SFH04910.1"/>
    <property type="molecule type" value="Genomic_DNA"/>
</dbReference>
<dbReference type="AlphaFoldDB" id="A0A1I2WU90"/>
<dbReference type="InterPro" id="IPR051620">
    <property type="entry name" value="ORF904-like_C"/>
</dbReference>
<feature type="compositionally biased region" description="Acidic residues" evidence="4">
    <location>
        <begin position="955"/>
        <end position="970"/>
    </location>
</feature>
<evidence type="ECO:0000313" key="6">
    <source>
        <dbReference type="EMBL" id="SFH04910.1"/>
    </source>
</evidence>
<dbReference type="RefSeq" id="WP_092894026.1">
    <property type="nucleotide sequence ID" value="NZ_FOOQ01000010.1"/>
</dbReference>
<dbReference type="GO" id="GO:0016787">
    <property type="term" value="F:hydrolase activity"/>
    <property type="evidence" value="ECO:0007669"/>
    <property type="project" value="UniProtKB-KW"/>
</dbReference>
<keyword evidence="1" id="KW-0547">Nucleotide-binding</keyword>
<feature type="compositionally biased region" description="Acidic residues" evidence="4">
    <location>
        <begin position="207"/>
        <end position="218"/>
    </location>
</feature>
<dbReference type="Pfam" id="PF19263">
    <property type="entry name" value="DUF5906"/>
    <property type="match status" value="1"/>
</dbReference>
<dbReference type="PANTHER" id="PTHR35372">
    <property type="entry name" value="ATP BINDING PROTEIN-RELATED"/>
    <property type="match status" value="1"/>
</dbReference>
<dbReference type="InterPro" id="IPR014015">
    <property type="entry name" value="Helicase_SF3_DNA-vir"/>
</dbReference>
<dbReference type="PANTHER" id="PTHR35372:SF2">
    <property type="entry name" value="SF3 HELICASE DOMAIN-CONTAINING PROTEIN"/>
    <property type="match status" value="1"/>
</dbReference>